<evidence type="ECO:0000256" key="5">
    <source>
        <dbReference type="ARBA" id="ARBA00023027"/>
    </source>
</evidence>
<dbReference type="AlphaFoldDB" id="A0ABC8T7Q8"/>
<dbReference type="SUPFAM" id="SSF51735">
    <property type="entry name" value="NAD(P)-binding Rossmann-fold domains"/>
    <property type="match status" value="1"/>
</dbReference>
<name>A0ABC8T7Q8_9AQUA</name>
<dbReference type="Proteomes" id="UP001642360">
    <property type="component" value="Unassembled WGS sequence"/>
</dbReference>
<comment type="pathway">
    <text evidence="1">Carbohydrate degradation; glycolysis; pyruvate from D-glyceraldehyde 3-phosphate: step 1/5.</text>
</comment>
<sequence>MESTNLIPQLEEDIPKIHEAGGTAYDDAQKKMNPKEIPWANTGAEYIMESTGVFTDKDKVVAHLKVINDIFGIVKGLMTTAHSITIRKVLPALNGKLTRMTFRVPTDDISVVDLTFDLIISVMVIREESEGKLKRILGYTKDDVVSTDFVGDNSIFDAKVGIALNKNFVKLVAWYDNEWDYSSRVIDLVIHMSSVK</sequence>
<dbReference type="Gene3D" id="3.30.360.10">
    <property type="entry name" value="Dihydrodipicolinate Reductase, domain 2"/>
    <property type="match status" value="1"/>
</dbReference>
<evidence type="ECO:0000256" key="4">
    <source>
        <dbReference type="ARBA" id="ARBA00023002"/>
    </source>
</evidence>
<dbReference type="InterPro" id="IPR020831">
    <property type="entry name" value="GlycerAld/Erythrose_P_DH"/>
</dbReference>
<dbReference type="PANTHER" id="PTHR10836">
    <property type="entry name" value="GLYCERALDEHYDE 3-PHOSPHATE DEHYDROGENASE"/>
    <property type="match status" value="1"/>
</dbReference>
<proteinExistence type="inferred from homology"/>
<dbReference type="InterPro" id="IPR020829">
    <property type="entry name" value="GlycerAld_3-P_DH_cat"/>
</dbReference>
<evidence type="ECO:0000256" key="2">
    <source>
        <dbReference type="ARBA" id="ARBA00007406"/>
    </source>
</evidence>
<keyword evidence="4" id="KW-0560">Oxidoreductase</keyword>
<evidence type="ECO:0000256" key="3">
    <source>
        <dbReference type="ARBA" id="ARBA00013119"/>
    </source>
</evidence>
<comment type="similarity">
    <text evidence="2">Belongs to the glyceraldehyde-3-phosphate dehydrogenase family.</text>
</comment>
<organism evidence="8 9">
    <name type="scientific">Ilex paraguariensis</name>
    <name type="common">yerba mate</name>
    <dbReference type="NCBI Taxonomy" id="185542"/>
    <lineage>
        <taxon>Eukaryota</taxon>
        <taxon>Viridiplantae</taxon>
        <taxon>Streptophyta</taxon>
        <taxon>Embryophyta</taxon>
        <taxon>Tracheophyta</taxon>
        <taxon>Spermatophyta</taxon>
        <taxon>Magnoliopsida</taxon>
        <taxon>eudicotyledons</taxon>
        <taxon>Gunneridae</taxon>
        <taxon>Pentapetalae</taxon>
        <taxon>asterids</taxon>
        <taxon>campanulids</taxon>
        <taxon>Aquifoliales</taxon>
        <taxon>Aquifoliaceae</taxon>
        <taxon>Ilex</taxon>
    </lineage>
</organism>
<comment type="caution">
    <text evidence="8">The sequence shown here is derived from an EMBL/GenBank/DDBJ whole genome shotgun (WGS) entry which is preliminary data.</text>
</comment>
<evidence type="ECO:0000256" key="6">
    <source>
        <dbReference type="ARBA" id="ARBA00023152"/>
    </source>
</evidence>
<keyword evidence="5" id="KW-0520">NAD</keyword>
<dbReference type="GO" id="GO:0016491">
    <property type="term" value="F:oxidoreductase activity"/>
    <property type="evidence" value="ECO:0007669"/>
    <property type="project" value="UniProtKB-KW"/>
</dbReference>
<evidence type="ECO:0000256" key="1">
    <source>
        <dbReference type="ARBA" id="ARBA00004869"/>
    </source>
</evidence>
<keyword evidence="9" id="KW-1185">Reference proteome</keyword>
<dbReference type="InterPro" id="IPR036291">
    <property type="entry name" value="NAD(P)-bd_dom_sf"/>
</dbReference>
<accession>A0ABC8T7Q8</accession>
<dbReference type="PANTHER" id="PTHR10836:SF112">
    <property type="entry name" value="GLYCERALDEHYDE-3-PHOSPHATE DEHYDROGENASE GAPC1, CYTOSOLIC-RELATED"/>
    <property type="match status" value="1"/>
</dbReference>
<dbReference type="SUPFAM" id="SSF55347">
    <property type="entry name" value="Glyceraldehyde-3-phosphate dehydrogenase-like, C-terminal domain"/>
    <property type="match status" value="1"/>
</dbReference>
<keyword evidence="6" id="KW-0324">Glycolysis</keyword>
<dbReference type="Pfam" id="PF02800">
    <property type="entry name" value="Gp_dh_C"/>
    <property type="match status" value="1"/>
</dbReference>
<dbReference type="Gene3D" id="3.40.50.720">
    <property type="entry name" value="NAD(P)-binding Rossmann-like Domain"/>
    <property type="match status" value="2"/>
</dbReference>
<gene>
    <name evidence="8" type="ORF">ILEXP_LOCUS34316</name>
</gene>
<dbReference type="EMBL" id="CAUOFW020004336">
    <property type="protein sequence ID" value="CAK9165160.1"/>
    <property type="molecule type" value="Genomic_DNA"/>
</dbReference>
<dbReference type="EC" id="1.2.1.12" evidence="3"/>
<evidence type="ECO:0000313" key="8">
    <source>
        <dbReference type="EMBL" id="CAK9165160.1"/>
    </source>
</evidence>
<reference evidence="8 9" key="1">
    <citation type="submission" date="2024-02" db="EMBL/GenBank/DDBJ databases">
        <authorList>
            <person name="Vignale AGUSTIN F."/>
            <person name="Sosa J E."/>
            <person name="Modenutti C."/>
        </authorList>
    </citation>
    <scope>NUCLEOTIDE SEQUENCE [LARGE SCALE GENOMIC DNA]</scope>
</reference>
<feature type="domain" description="Glyceraldehyde 3-phosphate dehydrogenase catalytic" evidence="7">
    <location>
        <begin position="86"/>
        <end position="175"/>
    </location>
</feature>
<protein>
    <recommendedName>
        <fullName evidence="3">glyceraldehyde-3-phosphate dehydrogenase (phosphorylating)</fullName>
        <ecNumber evidence="3">1.2.1.12</ecNumber>
    </recommendedName>
</protein>
<evidence type="ECO:0000259" key="7">
    <source>
        <dbReference type="Pfam" id="PF02800"/>
    </source>
</evidence>
<evidence type="ECO:0000313" key="9">
    <source>
        <dbReference type="Proteomes" id="UP001642360"/>
    </source>
</evidence>